<dbReference type="AlphaFoldDB" id="A0A0P0FLU5"/>
<feature type="domain" description="Signal transduction histidine kinase internal region" evidence="1">
    <location>
        <begin position="183"/>
        <end position="258"/>
    </location>
</feature>
<organism evidence="2 3">
    <name type="scientific">Bacteroides thetaiotaomicron</name>
    <dbReference type="NCBI Taxonomy" id="818"/>
    <lineage>
        <taxon>Bacteria</taxon>
        <taxon>Pseudomonadati</taxon>
        <taxon>Bacteroidota</taxon>
        <taxon>Bacteroidia</taxon>
        <taxon>Bacteroidales</taxon>
        <taxon>Bacteroidaceae</taxon>
        <taxon>Bacteroides</taxon>
    </lineage>
</organism>
<dbReference type="GO" id="GO:0000155">
    <property type="term" value="F:phosphorelay sensor kinase activity"/>
    <property type="evidence" value="ECO:0007669"/>
    <property type="project" value="InterPro"/>
</dbReference>
<protein>
    <submittedName>
        <fullName evidence="2">Histidine kinase</fullName>
    </submittedName>
</protein>
<dbReference type="InterPro" id="IPR050640">
    <property type="entry name" value="Bact_2-comp_sensor_kinase"/>
</dbReference>
<name>A0A0P0FLU5_BACT4</name>
<evidence type="ECO:0000259" key="1">
    <source>
        <dbReference type="Pfam" id="PF06580"/>
    </source>
</evidence>
<dbReference type="InterPro" id="IPR010559">
    <property type="entry name" value="Sig_transdc_His_kin_internal"/>
</dbReference>
<accession>A0A0P0FLU5</accession>
<dbReference type="EMBL" id="WCSY01000010">
    <property type="protein sequence ID" value="KAB4312514.1"/>
    <property type="molecule type" value="Genomic_DNA"/>
</dbReference>
<dbReference type="GO" id="GO:0016020">
    <property type="term" value="C:membrane"/>
    <property type="evidence" value="ECO:0007669"/>
    <property type="project" value="InterPro"/>
</dbReference>
<proteinExistence type="predicted"/>
<dbReference type="Proteomes" id="UP000440614">
    <property type="component" value="Unassembled WGS sequence"/>
</dbReference>
<evidence type="ECO:0000313" key="2">
    <source>
        <dbReference type="EMBL" id="KAB4312514.1"/>
    </source>
</evidence>
<dbReference type="InterPro" id="IPR036890">
    <property type="entry name" value="HATPase_C_sf"/>
</dbReference>
<keyword evidence="2" id="KW-0808">Transferase</keyword>
<comment type="caution">
    <text evidence="2">The sequence shown here is derived from an EMBL/GenBank/DDBJ whole genome shotgun (WGS) entry which is preliminary data.</text>
</comment>
<dbReference type="KEGG" id="btho:Btheta7330_01757"/>
<reference evidence="2 3" key="1">
    <citation type="journal article" date="2019" name="Nat. Med.">
        <title>A library of human gut bacterial isolates paired with longitudinal multiomics data enables mechanistic microbiome research.</title>
        <authorList>
            <person name="Poyet M."/>
            <person name="Groussin M."/>
            <person name="Gibbons S.M."/>
            <person name="Avila-Pacheco J."/>
            <person name="Jiang X."/>
            <person name="Kearney S.M."/>
            <person name="Perrotta A.R."/>
            <person name="Berdy B."/>
            <person name="Zhao S."/>
            <person name="Lieberman T.D."/>
            <person name="Swanson P.K."/>
            <person name="Smith M."/>
            <person name="Roesemann S."/>
            <person name="Alexander J.E."/>
            <person name="Rich S.A."/>
            <person name="Livny J."/>
            <person name="Vlamakis H."/>
            <person name="Clish C."/>
            <person name="Bullock K."/>
            <person name="Deik A."/>
            <person name="Scott J."/>
            <person name="Pierce K.A."/>
            <person name="Xavier R.J."/>
            <person name="Alm E.J."/>
        </authorList>
    </citation>
    <scope>NUCLEOTIDE SEQUENCE [LARGE SCALE GENOMIC DNA]</scope>
    <source>
        <strain evidence="2 3">BIOML-A188</strain>
    </source>
</reference>
<keyword evidence="2" id="KW-0418">Kinase</keyword>
<dbReference type="Gene3D" id="3.30.565.10">
    <property type="entry name" value="Histidine kinase-like ATPase, C-terminal domain"/>
    <property type="match status" value="1"/>
</dbReference>
<dbReference type="PANTHER" id="PTHR34220">
    <property type="entry name" value="SENSOR HISTIDINE KINASE YPDA"/>
    <property type="match status" value="1"/>
</dbReference>
<dbReference type="PANTHER" id="PTHR34220:SF7">
    <property type="entry name" value="SENSOR HISTIDINE KINASE YPDA"/>
    <property type="match status" value="1"/>
</dbReference>
<sequence length="368" mass="42177">MRISTNDKNTLDRNPGDGTMNSSSVTAFLLSPHCRIYRHILLQVAVLLITINVFWYEPLQVVSLLKRFGGCLVYFLSMNAVIYTNLYILVPSFLLKNRLGGYVLAAIVTNLVVILFLSVTQGMLFEVILPVRNPDGFATFINTFSGILTMGFVTAGSAAISLFTHWLRHNLRIDQLESTTLQSELKFLKSQINPHFLFNMLNNANVLIKRNPEEASKVLFKLEDLLRYQINDSSRERVALASDIRFLNDYLNLEKIRRDHFQFTMDQEGDIDSIWIQPLLFIPFVENAVKHSFDSEHPSSVHFSFKVEENRLEFRCENTMPAVAVSNKVGGIGLANIQRRLGLLYPDRYELKQIENENRYMVTLCITL</sequence>
<dbReference type="Pfam" id="PF06580">
    <property type="entry name" value="His_kinase"/>
    <property type="match status" value="1"/>
</dbReference>
<dbReference type="RefSeq" id="WP_062694829.1">
    <property type="nucleotide sequence ID" value="NZ_CAXKYH010000006.1"/>
</dbReference>
<evidence type="ECO:0000313" key="3">
    <source>
        <dbReference type="Proteomes" id="UP000440614"/>
    </source>
</evidence>
<gene>
    <name evidence="2" type="ORF">GAO51_11565</name>
</gene>